<protein>
    <submittedName>
        <fullName evidence="1">Putative endonuclease/reverse transcript</fullName>
    </submittedName>
</protein>
<reference evidence="1" key="1">
    <citation type="journal article" date="2017" name="Front. Cell. Infect. Microbiol.">
        <title>The Distinct Transcriptional Response of the Midgut of Amblyomma sculptum and Amblyomma aureolatum Ticks to Rickettsia rickettsii Correlates to Their Differences in Susceptibility to Infection.</title>
        <authorList>
            <person name="Martins L.A."/>
            <person name="Galletti M.F.B.M."/>
            <person name="Ribeiro J.M."/>
            <person name="Fujita A."/>
            <person name="Costa F.B."/>
            <person name="Labruna M.B."/>
            <person name="Daffre S."/>
            <person name="Fogaca A.C."/>
        </authorList>
    </citation>
    <scope>NUCLEOTIDE SEQUENCE</scope>
</reference>
<keyword evidence="1" id="KW-0255">Endonuclease</keyword>
<dbReference type="AlphaFoldDB" id="A0A1E1WW96"/>
<keyword evidence="1" id="KW-0378">Hydrolase</keyword>
<organism evidence="1">
    <name type="scientific">Amblyomma aureolatum</name>
    <dbReference type="NCBI Taxonomy" id="187763"/>
    <lineage>
        <taxon>Eukaryota</taxon>
        <taxon>Metazoa</taxon>
        <taxon>Ecdysozoa</taxon>
        <taxon>Arthropoda</taxon>
        <taxon>Chelicerata</taxon>
        <taxon>Arachnida</taxon>
        <taxon>Acari</taxon>
        <taxon>Parasitiformes</taxon>
        <taxon>Ixodida</taxon>
        <taxon>Ixodoidea</taxon>
        <taxon>Ixodidae</taxon>
        <taxon>Amblyomminae</taxon>
        <taxon>Amblyomma</taxon>
    </lineage>
</organism>
<keyword evidence="1" id="KW-0540">Nuclease</keyword>
<feature type="non-terminal residue" evidence="1">
    <location>
        <position position="1"/>
    </location>
</feature>
<name>A0A1E1WW96_9ACAR</name>
<accession>A0A1E1WW96</accession>
<dbReference type="EMBL" id="GFAC01007885">
    <property type="protein sequence ID" value="JAT91303.1"/>
    <property type="molecule type" value="mRNA"/>
</dbReference>
<sequence>WELHVENICKKISTAAGAISRCRTFLPTQIKIQLYHALFASHINYCNLVWGTTTGTNKQKILTVQKRIIRYIGNQPYRSHTAHLFATYKIIPVTSLYDFRILRTFYFSNGPFHDFVIATASLQRHERIVSTRSTDKWYIPRFRTYYKHQSIKHNLPSLLNMYIFPAKPAINQLRQRFLNTL</sequence>
<dbReference type="GO" id="GO:0004519">
    <property type="term" value="F:endonuclease activity"/>
    <property type="evidence" value="ECO:0007669"/>
    <property type="project" value="UniProtKB-KW"/>
</dbReference>
<proteinExistence type="evidence at transcript level"/>
<evidence type="ECO:0000313" key="1">
    <source>
        <dbReference type="EMBL" id="JAT91303.1"/>
    </source>
</evidence>